<feature type="domain" description="Copper amine oxidase-like N-terminal" evidence="1">
    <location>
        <begin position="60"/>
        <end position="96"/>
    </location>
</feature>
<dbReference type="InterPro" id="IPR012854">
    <property type="entry name" value="Cu_amine_oxidase-like_N"/>
</dbReference>
<dbReference type="Pfam" id="PF07833">
    <property type="entry name" value="Cu_amine_oxidN1"/>
    <property type="match status" value="1"/>
</dbReference>
<dbReference type="SUPFAM" id="SSF55383">
    <property type="entry name" value="Copper amine oxidase, domain N"/>
    <property type="match status" value="1"/>
</dbReference>
<comment type="caution">
    <text evidence="2">The sequence shown here is derived from an EMBL/GenBank/DDBJ whole genome shotgun (WGS) entry which is preliminary data.</text>
</comment>
<dbReference type="RefSeq" id="WP_209661471.1">
    <property type="nucleotide sequence ID" value="NZ_JAGGLI010000028.1"/>
</dbReference>
<dbReference type="Pfam" id="PF14039">
    <property type="entry name" value="YusW"/>
    <property type="match status" value="1"/>
</dbReference>
<dbReference type="InterPro" id="IPR036582">
    <property type="entry name" value="Mao_N_sf"/>
</dbReference>
<dbReference type="EMBL" id="JAGGLI010000028">
    <property type="protein sequence ID" value="MBP2028420.1"/>
    <property type="molecule type" value="Genomic_DNA"/>
</dbReference>
<evidence type="ECO:0000313" key="3">
    <source>
        <dbReference type="Proteomes" id="UP001314903"/>
    </source>
</evidence>
<dbReference type="Proteomes" id="UP001314903">
    <property type="component" value="Unassembled WGS sequence"/>
</dbReference>
<proteinExistence type="predicted"/>
<gene>
    <name evidence="2" type="ORF">J2Z35_002221</name>
</gene>
<evidence type="ECO:0000313" key="2">
    <source>
        <dbReference type="EMBL" id="MBP2028420.1"/>
    </source>
</evidence>
<protein>
    <recommendedName>
        <fullName evidence="1">Copper amine oxidase-like N-terminal domain-containing protein</fullName>
    </recommendedName>
</protein>
<dbReference type="InterPro" id="IPR025623">
    <property type="entry name" value="YusW"/>
</dbReference>
<evidence type="ECO:0000259" key="1">
    <source>
        <dbReference type="Pfam" id="PF07833"/>
    </source>
</evidence>
<organism evidence="2 3">
    <name type="scientific">Acetoanaerobium pronyense</name>
    <dbReference type="NCBI Taxonomy" id="1482736"/>
    <lineage>
        <taxon>Bacteria</taxon>
        <taxon>Bacillati</taxon>
        <taxon>Bacillota</taxon>
        <taxon>Clostridia</taxon>
        <taxon>Peptostreptococcales</taxon>
        <taxon>Filifactoraceae</taxon>
        <taxon>Acetoanaerobium</taxon>
    </lineage>
</organism>
<name>A0ABS4KKW2_9FIRM</name>
<accession>A0ABS4KKW2</accession>
<sequence>MKKRGLVLVVFVLGVFLGAGILGLAQSNSITISAFINRDIKMTWDGISFEAREDDGRVLSPIIYEGRTYLPAKYIADKAGVNVNWNEATKTVEFSSRRGDIPYLDSSGGSSSQTSTNEIPFRKFDLEIEDDDDDDKELDIEYEVHSSGNITAKVERENHRTLYGQDAINYLSPILKNLNINSSMPRQEIIDKVMSSFSWRGPYEEFEIEVIFFEGSSIKFEIDK</sequence>
<keyword evidence="3" id="KW-1185">Reference proteome</keyword>
<reference evidence="2 3" key="1">
    <citation type="submission" date="2021-03" db="EMBL/GenBank/DDBJ databases">
        <title>Genomic Encyclopedia of Type Strains, Phase IV (KMG-IV): sequencing the most valuable type-strain genomes for metagenomic binning, comparative biology and taxonomic classification.</title>
        <authorList>
            <person name="Goeker M."/>
        </authorList>
    </citation>
    <scope>NUCLEOTIDE SEQUENCE [LARGE SCALE GENOMIC DNA]</scope>
    <source>
        <strain evidence="2 3">DSM 27512</strain>
    </source>
</reference>